<dbReference type="AlphaFoldDB" id="C6BYU7"/>
<dbReference type="NCBIfam" id="NF006395">
    <property type="entry name" value="PRK08644.1"/>
    <property type="match status" value="1"/>
</dbReference>
<dbReference type="SUPFAM" id="SSF69572">
    <property type="entry name" value="Activating enzymes of the ubiquitin-like proteins"/>
    <property type="match status" value="1"/>
</dbReference>
<sequence length="207" mass="22648">MNRTEQGIAKYLGEDRLRYLQAVRIGIAGAGGLGSNCAMHLVRSGFKQFVIADFDRIEKSNLNRQFYFMEQVGTDKVEALCNNLKSINPDLSITAHATAVSNENVHELFGDCDVIIEAFDGAAAKKALVETFLPTGKLLVTASGMGGTGNTDEIKTRKVRDNFYIVGDMKTECNAETPPLSPRVAICAAKQADIVLNHYLNKFQEAK</sequence>
<proteinExistence type="predicted"/>
<evidence type="ECO:0000313" key="2">
    <source>
        <dbReference type="EMBL" id="ACS80704.1"/>
    </source>
</evidence>
<organism evidence="2 3">
    <name type="scientific">Maridesulfovibrio salexigens (strain ATCC 14822 / DSM 2638 / NCIMB 8403 / VKM B-1763)</name>
    <name type="common">Desulfovibrio salexigens</name>
    <dbReference type="NCBI Taxonomy" id="526222"/>
    <lineage>
        <taxon>Bacteria</taxon>
        <taxon>Pseudomonadati</taxon>
        <taxon>Thermodesulfobacteriota</taxon>
        <taxon>Desulfovibrionia</taxon>
        <taxon>Desulfovibrionales</taxon>
        <taxon>Desulfovibrionaceae</taxon>
        <taxon>Maridesulfovibrio</taxon>
    </lineage>
</organism>
<dbReference type="NCBIfam" id="TIGR02354">
    <property type="entry name" value="thiF_fam2"/>
    <property type="match status" value="1"/>
</dbReference>
<keyword evidence="3" id="KW-1185">Reference proteome</keyword>
<dbReference type="InterPro" id="IPR012729">
    <property type="entry name" value="ThiF_fam2"/>
</dbReference>
<dbReference type="OrthoDB" id="9804286at2"/>
<dbReference type="STRING" id="526222.Desal_2650"/>
<feature type="domain" description="THIF-type NAD/FAD binding fold" evidence="1">
    <location>
        <begin position="10"/>
        <end position="155"/>
    </location>
</feature>
<evidence type="ECO:0000259" key="1">
    <source>
        <dbReference type="Pfam" id="PF00899"/>
    </source>
</evidence>
<dbReference type="GO" id="GO:0061503">
    <property type="term" value="F:tRNA threonylcarbamoyladenosine dehydratase"/>
    <property type="evidence" value="ECO:0007669"/>
    <property type="project" value="TreeGrafter"/>
</dbReference>
<dbReference type="GO" id="GO:0008641">
    <property type="term" value="F:ubiquitin-like modifier activating enzyme activity"/>
    <property type="evidence" value="ECO:0007669"/>
    <property type="project" value="InterPro"/>
</dbReference>
<dbReference type="Proteomes" id="UP000002601">
    <property type="component" value="Chromosome"/>
</dbReference>
<accession>C6BYU7</accession>
<dbReference type="eggNOG" id="COG0476">
    <property type="taxonomic scope" value="Bacteria"/>
</dbReference>
<name>C6BYU7_MARSD</name>
<dbReference type="RefSeq" id="WP_015852520.1">
    <property type="nucleotide sequence ID" value="NC_012881.1"/>
</dbReference>
<dbReference type="InterPro" id="IPR000594">
    <property type="entry name" value="ThiF_NAD_FAD-bd"/>
</dbReference>
<dbReference type="HOGENOM" id="CLU_013325_10_4_7"/>
<dbReference type="PANTHER" id="PTHR43267">
    <property type="entry name" value="TRNA THREONYLCARBAMOYLADENOSINE DEHYDRATASE"/>
    <property type="match status" value="1"/>
</dbReference>
<dbReference type="PANTHER" id="PTHR43267:SF3">
    <property type="entry name" value="THIF PROTEIN"/>
    <property type="match status" value="1"/>
</dbReference>
<dbReference type="Gene3D" id="3.40.50.720">
    <property type="entry name" value="NAD(P)-binding Rossmann-like Domain"/>
    <property type="match status" value="1"/>
</dbReference>
<dbReference type="InterPro" id="IPR035985">
    <property type="entry name" value="Ubiquitin-activating_enz"/>
</dbReference>
<dbReference type="EMBL" id="CP001649">
    <property type="protein sequence ID" value="ACS80704.1"/>
    <property type="molecule type" value="Genomic_DNA"/>
</dbReference>
<gene>
    <name evidence="2" type="ordered locus">Desal_2650</name>
</gene>
<dbReference type="Pfam" id="PF00899">
    <property type="entry name" value="ThiF"/>
    <property type="match status" value="1"/>
</dbReference>
<dbReference type="KEGG" id="dsa:Desal_2650"/>
<dbReference type="GO" id="GO:0061504">
    <property type="term" value="P:cyclic threonylcarbamoyladenosine biosynthetic process"/>
    <property type="evidence" value="ECO:0007669"/>
    <property type="project" value="TreeGrafter"/>
</dbReference>
<reference evidence="2 3" key="1">
    <citation type="submission" date="2009-06" db="EMBL/GenBank/DDBJ databases">
        <title>Complete sequence of Desulfovibrio salexigens DSM 2638.</title>
        <authorList>
            <consortium name="US DOE Joint Genome Institute"/>
            <person name="Lucas S."/>
            <person name="Copeland A."/>
            <person name="Lapidus A."/>
            <person name="Glavina del Rio T."/>
            <person name="Tice H."/>
            <person name="Bruce D."/>
            <person name="Goodwin L."/>
            <person name="Pitluck S."/>
            <person name="Munk A.C."/>
            <person name="Brettin T."/>
            <person name="Detter J.C."/>
            <person name="Han C."/>
            <person name="Tapia R."/>
            <person name="Larimer F."/>
            <person name="Land M."/>
            <person name="Hauser L."/>
            <person name="Kyrpides N."/>
            <person name="Anderson I."/>
            <person name="Wall J.D."/>
            <person name="Arkin A.P."/>
            <person name="Dehal P."/>
            <person name="Chivian D."/>
            <person name="Giles B."/>
            <person name="Hazen T.C."/>
        </authorList>
    </citation>
    <scope>NUCLEOTIDE SEQUENCE [LARGE SCALE GENOMIC DNA]</scope>
    <source>
        <strain evidence="3">ATCC 14822 / DSM 2638 / NCIMB 8403 / VKM B-1763</strain>
    </source>
</reference>
<evidence type="ECO:0000313" key="3">
    <source>
        <dbReference type="Proteomes" id="UP000002601"/>
    </source>
</evidence>
<dbReference type="InterPro" id="IPR045886">
    <property type="entry name" value="ThiF/MoeB/HesA"/>
</dbReference>
<protein>
    <submittedName>
        <fullName evidence="2">Thiamine biosynthesis protein ThiF</fullName>
    </submittedName>
</protein>